<comment type="caution">
    <text evidence="1">The sequence shown here is derived from an EMBL/GenBank/DDBJ whole genome shotgun (WGS) entry which is preliminary data.</text>
</comment>
<dbReference type="RefSeq" id="WP_152806706.1">
    <property type="nucleotide sequence ID" value="NZ_WHNX01000048.1"/>
</dbReference>
<gene>
    <name evidence="1" type="ORF">GC105_15695</name>
</gene>
<proteinExistence type="predicted"/>
<protein>
    <recommendedName>
        <fullName evidence="3">Alpha/beta hydrolase</fullName>
    </recommendedName>
</protein>
<dbReference type="SUPFAM" id="SSF53474">
    <property type="entry name" value="alpha/beta-Hydrolases"/>
    <property type="match status" value="1"/>
</dbReference>
<organism evidence="1 2">
    <name type="scientific">Alkalibaculum sporogenes</name>
    <dbReference type="NCBI Taxonomy" id="2655001"/>
    <lineage>
        <taxon>Bacteria</taxon>
        <taxon>Bacillati</taxon>
        <taxon>Bacillota</taxon>
        <taxon>Clostridia</taxon>
        <taxon>Eubacteriales</taxon>
        <taxon>Eubacteriaceae</taxon>
        <taxon>Alkalibaculum</taxon>
    </lineage>
</organism>
<dbReference type="AlphaFoldDB" id="A0A6A7KCY8"/>
<evidence type="ECO:0008006" key="3">
    <source>
        <dbReference type="Google" id="ProtNLM"/>
    </source>
</evidence>
<evidence type="ECO:0000313" key="2">
    <source>
        <dbReference type="Proteomes" id="UP000440004"/>
    </source>
</evidence>
<reference evidence="1 2" key="1">
    <citation type="submission" date="2019-10" db="EMBL/GenBank/DDBJ databases">
        <title>Alkalibaculum tamaniensis sp.nov., a new alkaliphilic acetogen, isolated on methoxylated aromatics from a mud volcano.</title>
        <authorList>
            <person name="Khomyakova M.A."/>
            <person name="Merkel A.Y."/>
            <person name="Bonch-Osmolovskaya E.A."/>
            <person name="Slobodkin A.I."/>
        </authorList>
    </citation>
    <scope>NUCLEOTIDE SEQUENCE [LARGE SCALE GENOMIC DNA]</scope>
    <source>
        <strain evidence="1 2">M08DMB</strain>
    </source>
</reference>
<evidence type="ECO:0000313" key="1">
    <source>
        <dbReference type="EMBL" id="MPW27212.1"/>
    </source>
</evidence>
<dbReference type="Proteomes" id="UP000440004">
    <property type="component" value="Unassembled WGS sequence"/>
</dbReference>
<dbReference type="EMBL" id="WHNX01000048">
    <property type="protein sequence ID" value="MPW27212.1"/>
    <property type="molecule type" value="Genomic_DNA"/>
</dbReference>
<name>A0A6A7KCY8_9FIRM</name>
<dbReference type="Gene3D" id="3.40.50.1820">
    <property type="entry name" value="alpha/beta hydrolase"/>
    <property type="match status" value="1"/>
</dbReference>
<keyword evidence="2" id="KW-1185">Reference proteome</keyword>
<sequence length="346" mass="39498">MNKLLSDCIEDLGVNIFKLLNRKESNPNIFHNYCLLDAPVELDQKVKVFKKCETYNQPELVGTTIISDLNINTYKLLSKHRPILILEDLNKKNQINNNIYFDEISGKDSKCKERGCLIYLHGFSERSYDNEIKFLFKKLLKEVPGLKVLAVQLPYHMKRSPAGQPYSGNYIFDSCPLVTIDGFSQGVHDVSQVISYAKKHYKKVIVGGFSLGGLITSFLGTCDDRADLYIMGQAGASLPETLEHLHVCPGLTTKRKSWIKQGWNFQTLYTQLELIKYKPVIPPEKVVSIAGAYDKLITLERVNTLREFYKSKFNITYRSGHIGLLIEWKNVMNQIVIIINRVLEGV</sequence>
<dbReference type="InterPro" id="IPR029058">
    <property type="entry name" value="AB_hydrolase_fold"/>
</dbReference>
<accession>A0A6A7KCY8</accession>